<evidence type="ECO:0000313" key="11">
    <source>
        <dbReference type="EMBL" id="KYQ48692.1"/>
    </source>
</evidence>
<evidence type="ECO:0000256" key="7">
    <source>
        <dbReference type="ARBA" id="ARBA00023136"/>
    </source>
</evidence>
<feature type="transmembrane region" description="Helical" evidence="9">
    <location>
        <begin position="58"/>
        <end position="79"/>
    </location>
</feature>
<keyword evidence="12" id="KW-1185">Reference proteome</keyword>
<reference evidence="11 12" key="1">
    <citation type="submission" date="2015-09" db="EMBL/GenBank/DDBJ databases">
        <title>Trachymyrmex zeteki WGS genome.</title>
        <authorList>
            <person name="Nygaard S."/>
            <person name="Hu H."/>
            <person name="Boomsma J."/>
            <person name="Zhang G."/>
        </authorList>
    </citation>
    <scope>NUCLEOTIDE SEQUENCE [LARGE SCALE GENOMIC DNA]</scope>
    <source>
        <strain evidence="11">Tzet28-1</strain>
        <tissue evidence="11">Whole body</tissue>
    </source>
</reference>
<dbReference type="InterPro" id="IPR020846">
    <property type="entry name" value="MFS_dom"/>
</dbReference>
<evidence type="ECO:0000256" key="2">
    <source>
        <dbReference type="ARBA" id="ARBA00022448"/>
    </source>
</evidence>
<feature type="transmembrane region" description="Helical" evidence="9">
    <location>
        <begin position="392"/>
        <end position="413"/>
    </location>
</feature>
<evidence type="ECO:0000256" key="3">
    <source>
        <dbReference type="ARBA" id="ARBA00022475"/>
    </source>
</evidence>
<dbReference type="PRINTS" id="PR00171">
    <property type="entry name" value="SUGRTRNSPORT"/>
</dbReference>
<gene>
    <name evidence="11" type="ORF">ALC60_12197</name>
</gene>
<evidence type="ECO:0000259" key="10">
    <source>
        <dbReference type="PROSITE" id="PS50850"/>
    </source>
</evidence>
<feature type="transmembrane region" description="Helical" evidence="9">
    <location>
        <begin position="203"/>
        <end position="223"/>
    </location>
</feature>
<keyword evidence="8" id="KW-0325">Glycoprotein</keyword>
<evidence type="ECO:0000313" key="12">
    <source>
        <dbReference type="Proteomes" id="UP000075809"/>
    </source>
</evidence>
<dbReference type="SUPFAM" id="SSF103473">
    <property type="entry name" value="MFS general substrate transporter"/>
    <property type="match status" value="2"/>
</dbReference>
<dbReference type="GO" id="GO:0022857">
    <property type="term" value="F:transmembrane transporter activity"/>
    <property type="evidence" value="ECO:0007669"/>
    <property type="project" value="InterPro"/>
</dbReference>
<keyword evidence="4" id="KW-0762">Sugar transport</keyword>
<dbReference type="InterPro" id="IPR005829">
    <property type="entry name" value="Sugar_transporter_CS"/>
</dbReference>
<accession>A0A151WLC8</accession>
<evidence type="ECO:0000256" key="6">
    <source>
        <dbReference type="ARBA" id="ARBA00022989"/>
    </source>
</evidence>
<dbReference type="PANTHER" id="PTHR48021">
    <property type="match status" value="1"/>
</dbReference>
<dbReference type="InterPro" id="IPR003663">
    <property type="entry name" value="Sugar/inositol_transpt"/>
</dbReference>
<dbReference type="InterPro" id="IPR036259">
    <property type="entry name" value="MFS_trans_sf"/>
</dbReference>
<dbReference type="STRING" id="64791.A0A151WLC8"/>
<dbReference type="FunFam" id="1.20.1250.20:FF:000218">
    <property type="entry name" value="facilitated trehalose transporter Tret1"/>
    <property type="match status" value="1"/>
</dbReference>
<keyword evidence="6 9" id="KW-1133">Transmembrane helix</keyword>
<evidence type="ECO:0000256" key="8">
    <source>
        <dbReference type="ARBA" id="ARBA00023180"/>
    </source>
</evidence>
<keyword evidence="3" id="KW-1003">Cell membrane</keyword>
<evidence type="ECO:0000256" key="5">
    <source>
        <dbReference type="ARBA" id="ARBA00022692"/>
    </source>
</evidence>
<dbReference type="AlphaFoldDB" id="A0A151WLC8"/>
<feature type="transmembrane region" description="Helical" evidence="9">
    <location>
        <begin position="85"/>
        <end position="103"/>
    </location>
</feature>
<feature type="transmembrane region" description="Helical" evidence="9">
    <location>
        <begin position="257"/>
        <end position="279"/>
    </location>
</feature>
<feature type="transmembrane region" description="Helical" evidence="9">
    <location>
        <begin position="28"/>
        <end position="46"/>
    </location>
</feature>
<keyword evidence="2" id="KW-0813">Transport</keyword>
<feature type="transmembrane region" description="Helical" evidence="9">
    <location>
        <begin position="667"/>
        <end position="685"/>
    </location>
</feature>
<dbReference type="InterPro" id="IPR005828">
    <property type="entry name" value="MFS_sugar_transport-like"/>
</dbReference>
<keyword evidence="5 9" id="KW-0812">Transmembrane</keyword>
<comment type="subcellular location">
    <subcellularLocation>
        <location evidence="1">Cell membrane</location>
        <topology evidence="1">Multi-pass membrane protein</topology>
    </subcellularLocation>
</comment>
<name>A0A151WLC8_9HYME</name>
<dbReference type="PANTHER" id="PTHR48021:SF46">
    <property type="entry name" value="MAJOR FACILITATOR SUPERFAMILY (MFS) PROFILE DOMAIN-CONTAINING PROTEIN"/>
    <property type="match status" value="1"/>
</dbReference>
<sequence length="724" mass="80482">MLFSAVPSVIGWLLIIFATSSSDLYVSRFLSGVGMGMYISITPMYLGEISPAKIRGYLGSMMTVDLKLGILIEFVIGPFLSVRNLALISLAAPCLFVVTFVWLPESPYYFLRCDAKQKAINSLVQLRGKKDVYEEADTIEQSVKADLANKAGLRELLFVRRNRRALTTLMCLLILQQLSGTQALLQYAQIIFDKMGNNLEGKYLTMIMGAMQLVFTIVCMIFNDFTGRKLLLMISLIGLSTLPLTMAGELFSMNVKALGNMIGMVTLSISAFAVTNLYLIISESAGVHTPFWIFTACSFAGAIFTFFYVPETKGRTLEQIQRELIIHDVQKRRNQILGICSIRENKLNSLKISRTIELYISRFISGLALGIITMSTPMYVSEISPADIRGNLGSILAVAGKLGILIEFTIGPFLSVRNLALVSLVGPCLFLVTFIWLPESPYHLMRCNTKQKAINSLVQLRGKEDVYKEADSIEQFVKDDLANKAGFRELLFIPGNRKALITLLCLALVQQLSGSQAVMQYAQIIFDQMNGNLEGKYLTMILGFMQLVCAIVSMFITDCSGRKSWLMISTFGSACSTAMVATYFHLQHYHVDTSNIMWLPAIGVILYRIMFSLGLGVLPFIMGGELFPMNVKALGIMIGIMTINITAFIVESLYLIVSESAGTHTPFWIFTMCSLAGTLFAIFYVPETKGRTLEQIQKKLQGSSKQEELKHKTLSRVNLPLTNI</sequence>
<dbReference type="Pfam" id="PF00083">
    <property type="entry name" value="Sugar_tr"/>
    <property type="match status" value="2"/>
</dbReference>
<organism evidence="11 12">
    <name type="scientific">Mycetomoellerius zeteki</name>
    <dbReference type="NCBI Taxonomy" id="64791"/>
    <lineage>
        <taxon>Eukaryota</taxon>
        <taxon>Metazoa</taxon>
        <taxon>Ecdysozoa</taxon>
        <taxon>Arthropoda</taxon>
        <taxon>Hexapoda</taxon>
        <taxon>Insecta</taxon>
        <taxon>Pterygota</taxon>
        <taxon>Neoptera</taxon>
        <taxon>Endopterygota</taxon>
        <taxon>Hymenoptera</taxon>
        <taxon>Apocrita</taxon>
        <taxon>Aculeata</taxon>
        <taxon>Formicoidea</taxon>
        <taxon>Formicidae</taxon>
        <taxon>Myrmicinae</taxon>
        <taxon>Mycetomoellerius</taxon>
    </lineage>
</organism>
<feature type="transmembrane region" description="Helical" evidence="9">
    <location>
        <begin position="230"/>
        <end position="251"/>
    </location>
</feature>
<feature type="transmembrane region" description="Helical" evidence="9">
    <location>
        <begin position="419"/>
        <end position="437"/>
    </location>
</feature>
<evidence type="ECO:0000256" key="4">
    <source>
        <dbReference type="ARBA" id="ARBA00022597"/>
    </source>
</evidence>
<feature type="transmembrane region" description="Helical" evidence="9">
    <location>
        <begin position="564"/>
        <end position="584"/>
    </location>
</feature>
<evidence type="ECO:0000256" key="1">
    <source>
        <dbReference type="ARBA" id="ARBA00004651"/>
    </source>
</evidence>
<feature type="transmembrane region" description="Helical" evidence="9">
    <location>
        <begin position="291"/>
        <end position="309"/>
    </location>
</feature>
<dbReference type="EMBL" id="KQ982959">
    <property type="protein sequence ID" value="KYQ48692.1"/>
    <property type="molecule type" value="Genomic_DNA"/>
</dbReference>
<proteinExistence type="predicted"/>
<feature type="transmembrane region" description="Helical" evidence="9">
    <location>
        <begin position="359"/>
        <end position="380"/>
    </location>
</feature>
<dbReference type="PROSITE" id="PS00217">
    <property type="entry name" value="SUGAR_TRANSPORT_2"/>
    <property type="match status" value="2"/>
</dbReference>
<feature type="transmembrane region" description="Helical" evidence="9">
    <location>
        <begin position="596"/>
        <end position="621"/>
    </location>
</feature>
<dbReference type="GO" id="GO:0005886">
    <property type="term" value="C:plasma membrane"/>
    <property type="evidence" value="ECO:0007669"/>
    <property type="project" value="UniProtKB-SubCell"/>
</dbReference>
<dbReference type="Proteomes" id="UP000075809">
    <property type="component" value="Unassembled WGS sequence"/>
</dbReference>
<feature type="transmembrane region" description="Helical" evidence="9">
    <location>
        <begin position="537"/>
        <end position="557"/>
    </location>
</feature>
<feature type="domain" description="Major facilitator superfamily (MFS) profile" evidence="10">
    <location>
        <begin position="1"/>
        <end position="441"/>
    </location>
</feature>
<dbReference type="Gene3D" id="1.20.1250.20">
    <property type="entry name" value="MFS general substrate transporter like domains"/>
    <property type="match status" value="2"/>
</dbReference>
<dbReference type="InterPro" id="IPR050549">
    <property type="entry name" value="MFS_Trehalose_Transporter"/>
</dbReference>
<keyword evidence="7 9" id="KW-0472">Membrane</keyword>
<feature type="transmembrane region" description="Helical" evidence="9">
    <location>
        <begin position="633"/>
        <end position="655"/>
    </location>
</feature>
<protein>
    <submittedName>
        <fullName evidence="11">Facilitated trehalose transporter Tret1</fullName>
    </submittedName>
</protein>
<evidence type="ECO:0000256" key="9">
    <source>
        <dbReference type="SAM" id="Phobius"/>
    </source>
</evidence>
<dbReference type="PROSITE" id="PS50850">
    <property type="entry name" value="MFS"/>
    <property type="match status" value="1"/>
</dbReference>